<dbReference type="HOGENOM" id="CLU_2111310_0_0_1"/>
<dbReference type="Proteomes" id="UP000000305">
    <property type="component" value="Unassembled WGS sequence"/>
</dbReference>
<evidence type="ECO:0000313" key="1">
    <source>
        <dbReference type="EMBL" id="EFX66495.1"/>
    </source>
</evidence>
<evidence type="ECO:0000313" key="2">
    <source>
        <dbReference type="Proteomes" id="UP000000305"/>
    </source>
</evidence>
<dbReference type="OrthoDB" id="6400419at2759"/>
<dbReference type="EMBL" id="GL732702">
    <property type="protein sequence ID" value="EFX66495.1"/>
    <property type="molecule type" value="Genomic_DNA"/>
</dbReference>
<reference evidence="1 2" key="1">
    <citation type="journal article" date="2011" name="Science">
        <title>The ecoresponsive genome of Daphnia pulex.</title>
        <authorList>
            <person name="Colbourne J.K."/>
            <person name="Pfrender M.E."/>
            <person name="Gilbert D."/>
            <person name="Thomas W.K."/>
            <person name="Tucker A."/>
            <person name="Oakley T.H."/>
            <person name="Tokishita S."/>
            <person name="Aerts A."/>
            <person name="Arnold G.J."/>
            <person name="Basu M.K."/>
            <person name="Bauer D.J."/>
            <person name="Caceres C.E."/>
            <person name="Carmel L."/>
            <person name="Casola C."/>
            <person name="Choi J.H."/>
            <person name="Detter J.C."/>
            <person name="Dong Q."/>
            <person name="Dusheyko S."/>
            <person name="Eads B.D."/>
            <person name="Frohlich T."/>
            <person name="Geiler-Samerotte K.A."/>
            <person name="Gerlach D."/>
            <person name="Hatcher P."/>
            <person name="Jogdeo S."/>
            <person name="Krijgsveld J."/>
            <person name="Kriventseva E.V."/>
            <person name="Kultz D."/>
            <person name="Laforsch C."/>
            <person name="Lindquist E."/>
            <person name="Lopez J."/>
            <person name="Manak J.R."/>
            <person name="Muller J."/>
            <person name="Pangilinan J."/>
            <person name="Patwardhan R.P."/>
            <person name="Pitluck S."/>
            <person name="Pritham E.J."/>
            <person name="Rechtsteiner A."/>
            <person name="Rho M."/>
            <person name="Rogozin I.B."/>
            <person name="Sakarya O."/>
            <person name="Salamov A."/>
            <person name="Schaack S."/>
            <person name="Shapiro H."/>
            <person name="Shiga Y."/>
            <person name="Skalitzky C."/>
            <person name="Smith Z."/>
            <person name="Souvorov A."/>
            <person name="Sung W."/>
            <person name="Tang Z."/>
            <person name="Tsuchiya D."/>
            <person name="Tu H."/>
            <person name="Vos H."/>
            <person name="Wang M."/>
            <person name="Wolf Y.I."/>
            <person name="Yamagata H."/>
            <person name="Yamada T."/>
            <person name="Ye Y."/>
            <person name="Shaw J.R."/>
            <person name="Andrews J."/>
            <person name="Crease T.J."/>
            <person name="Tang H."/>
            <person name="Lucas S.M."/>
            <person name="Robertson H.M."/>
            <person name="Bork P."/>
            <person name="Koonin E.V."/>
            <person name="Zdobnov E.M."/>
            <person name="Grigoriev I.V."/>
            <person name="Lynch M."/>
            <person name="Boore J.L."/>
        </authorList>
    </citation>
    <scope>NUCLEOTIDE SEQUENCE [LARGE SCALE GENOMIC DNA]</scope>
</reference>
<gene>
    <name evidence="1" type="ORF">DAPPUDRAFT_116344</name>
</gene>
<accession>E9HP43</accession>
<dbReference type="PhylomeDB" id="E9HP43"/>
<name>E9HP43_DAPPU</name>
<dbReference type="AlphaFoldDB" id="E9HP43"/>
<sequence length="115" mass="13274">MTRWLKESTTYKLAEAVKKTCLSFQLKVLDIAGPLVYLHILTKQGRPMDMEEVSENVKVASELTATVSYNISRRRRQNILNHTDPRYDYVLKDPKSFWSKQTGEMAKVGDEEAVH</sequence>
<proteinExistence type="predicted"/>
<keyword evidence="2" id="KW-1185">Reference proteome</keyword>
<protein>
    <submittedName>
        <fullName evidence="1">Uncharacterized protein</fullName>
    </submittedName>
</protein>
<dbReference type="InParanoid" id="E9HP43"/>
<organism evidence="1 2">
    <name type="scientific">Daphnia pulex</name>
    <name type="common">Water flea</name>
    <dbReference type="NCBI Taxonomy" id="6669"/>
    <lineage>
        <taxon>Eukaryota</taxon>
        <taxon>Metazoa</taxon>
        <taxon>Ecdysozoa</taxon>
        <taxon>Arthropoda</taxon>
        <taxon>Crustacea</taxon>
        <taxon>Branchiopoda</taxon>
        <taxon>Diplostraca</taxon>
        <taxon>Cladocera</taxon>
        <taxon>Anomopoda</taxon>
        <taxon>Daphniidae</taxon>
        <taxon>Daphnia</taxon>
    </lineage>
</organism>
<dbReference type="KEGG" id="dpx:DAPPUDRAFT_116344"/>